<name>A0ABN4RLW2_9BORD</name>
<evidence type="ECO:0000256" key="1">
    <source>
        <dbReference type="SAM" id="MobiDB-lite"/>
    </source>
</evidence>
<dbReference type="Proteomes" id="UP000092950">
    <property type="component" value="Chromosome"/>
</dbReference>
<dbReference type="Pfam" id="PF13663">
    <property type="entry name" value="DUF4148"/>
    <property type="match status" value="2"/>
</dbReference>
<dbReference type="InterPro" id="IPR025421">
    <property type="entry name" value="DUF4148"/>
</dbReference>
<keyword evidence="3" id="KW-1185">Reference proteome</keyword>
<feature type="region of interest" description="Disordered" evidence="1">
    <location>
        <begin position="61"/>
        <end position="93"/>
    </location>
</feature>
<evidence type="ECO:0008006" key="4">
    <source>
        <dbReference type="Google" id="ProtNLM"/>
    </source>
</evidence>
<dbReference type="EMBL" id="CP016440">
    <property type="protein sequence ID" value="ANY14756.1"/>
    <property type="molecule type" value="Genomic_DNA"/>
</dbReference>
<accession>A0ABN4RLW2</accession>
<feature type="region of interest" description="Disordered" evidence="1">
    <location>
        <begin position="1"/>
        <end position="29"/>
    </location>
</feature>
<proteinExistence type="predicted"/>
<organism evidence="2 3">
    <name type="scientific">Bordetella pseudohinzii</name>
    <dbReference type="NCBI Taxonomy" id="1331258"/>
    <lineage>
        <taxon>Bacteria</taxon>
        <taxon>Pseudomonadati</taxon>
        <taxon>Pseudomonadota</taxon>
        <taxon>Betaproteobacteria</taxon>
        <taxon>Burkholderiales</taxon>
        <taxon>Alcaligenaceae</taxon>
        <taxon>Bordetella</taxon>
    </lineage>
</organism>
<feature type="compositionally biased region" description="Basic and acidic residues" evidence="1">
    <location>
        <begin position="62"/>
        <end position="71"/>
    </location>
</feature>
<protein>
    <recommendedName>
        <fullName evidence="4">DUF4148 domain-containing protein</fullName>
    </recommendedName>
</protein>
<gene>
    <name evidence="2" type="ORF">BBN53_01940</name>
</gene>
<reference evidence="2 3" key="1">
    <citation type="submission" date="2016-07" db="EMBL/GenBank/DDBJ databases">
        <title>Complete genome sequences of Bordetella pseudohinzii.</title>
        <authorList>
            <person name="Spilker T."/>
            <person name="Darrah R."/>
            <person name="LiPuma J.J."/>
        </authorList>
    </citation>
    <scope>NUCLEOTIDE SEQUENCE [LARGE SCALE GENOMIC DNA]</scope>
    <source>
        <strain evidence="2 3">HI4681</strain>
    </source>
</reference>
<evidence type="ECO:0000313" key="3">
    <source>
        <dbReference type="Proteomes" id="UP000092950"/>
    </source>
</evidence>
<evidence type="ECO:0000313" key="2">
    <source>
        <dbReference type="EMBL" id="ANY14756.1"/>
    </source>
</evidence>
<feature type="region of interest" description="Disordered" evidence="1">
    <location>
        <begin position="107"/>
        <end position="128"/>
    </location>
</feature>
<sequence length="128" mass="13585">MRAPATTPMAKIPPPESAGPAAPKTREQVRAERLAAKAAGQMASGELDYPPVQPQGRFKTRAAVERERQEQGRVPQGELDYPPAAKPAVGKTRAQIAAELQQARDAGEVTFGELDYPPAATGRRSGQG</sequence>